<evidence type="ECO:0000313" key="6">
    <source>
        <dbReference type="EMBL" id="GCD44602.1"/>
    </source>
</evidence>
<reference evidence="6 7" key="1">
    <citation type="submission" date="2018-11" db="EMBL/GenBank/DDBJ databases">
        <title>Whole genome sequence of Streptomyces paromomycinus NBRC 15454(T).</title>
        <authorList>
            <person name="Komaki H."/>
            <person name="Tamura T."/>
        </authorList>
    </citation>
    <scope>NUCLEOTIDE SEQUENCE [LARGE SCALE GENOMIC DNA]</scope>
    <source>
        <strain evidence="6 7">NBRC 15454</strain>
    </source>
</reference>
<keyword evidence="4" id="KW-0804">Transcription</keyword>
<comment type="similarity">
    <text evidence="1">Belongs to the BlaI transcriptional regulatory family.</text>
</comment>
<dbReference type="Pfam" id="PF03965">
    <property type="entry name" value="Penicillinase_R"/>
    <property type="match status" value="1"/>
</dbReference>
<dbReference type="Proteomes" id="UP000286746">
    <property type="component" value="Unassembled WGS sequence"/>
</dbReference>
<protein>
    <recommendedName>
        <fullName evidence="8">BlaI/MecI/CopY family transcriptional regulator</fullName>
    </recommendedName>
</protein>
<feature type="compositionally biased region" description="Basic and acidic residues" evidence="5">
    <location>
        <begin position="84"/>
        <end position="96"/>
    </location>
</feature>
<dbReference type="InterPro" id="IPR005650">
    <property type="entry name" value="BlaI_family"/>
</dbReference>
<dbReference type="GO" id="GO:0045892">
    <property type="term" value="P:negative regulation of DNA-templated transcription"/>
    <property type="evidence" value="ECO:0007669"/>
    <property type="project" value="InterPro"/>
</dbReference>
<sequence length="234" mass="24198">MTNEGRDAFPDPSVGCGDAPAARGVRYGREATAMNGDPSDGRTGRFGGHTGGPGGRTGGPDGHTGEPGDHTGEPGDHTGGTSDHTGELDGHPGGRDRARRRGQGELEAQVLAALHQAPGPATAAWVQDHLGGDLAYTTVMTILSRLHAKKAVTRERVGRSYVWLPAADEAGLAALRMRRVLDSESDRDAVLASFVSALSAQDEKLLRALLERATGEDPGPDATGPGPDLPPHGD</sequence>
<evidence type="ECO:0000256" key="3">
    <source>
        <dbReference type="ARBA" id="ARBA00023125"/>
    </source>
</evidence>
<evidence type="ECO:0000256" key="2">
    <source>
        <dbReference type="ARBA" id="ARBA00023015"/>
    </source>
</evidence>
<dbReference type="InterPro" id="IPR036388">
    <property type="entry name" value="WH-like_DNA-bd_sf"/>
</dbReference>
<dbReference type="InterPro" id="IPR036390">
    <property type="entry name" value="WH_DNA-bd_sf"/>
</dbReference>
<feature type="compositionally biased region" description="Basic and acidic residues" evidence="5">
    <location>
        <begin position="63"/>
        <end position="76"/>
    </location>
</feature>
<organism evidence="6 7">
    <name type="scientific">Streptomyces paromomycinus</name>
    <name type="common">Streptomyces rimosus subsp. paromomycinus</name>
    <dbReference type="NCBI Taxonomy" id="92743"/>
    <lineage>
        <taxon>Bacteria</taxon>
        <taxon>Bacillati</taxon>
        <taxon>Actinomycetota</taxon>
        <taxon>Actinomycetes</taxon>
        <taxon>Kitasatosporales</taxon>
        <taxon>Streptomycetaceae</taxon>
        <taxon>Streptomyces</taxon>
    </lineage>
</organism>
<feature type="compositionally biased region" description="Gly residues" evidence="5">
    <location>
        <begin position="44"/>
        <end position="62"/>
    </location>
</feature>
<name>A0A401W5M7_STREY</name>
<feature type="region of interest" description="Disordered" evidence="5">
    <location>
        <begin position="210"/>
        <end position="234"/>
    </location>
</feature>
<dbReference type="EMBL" id="BHZD01000001">
    <property type="protein sequence ID" value="GCD44602.1"/>
    <property type="molecule type" value="Genomic_DNA"/>
</dbReference>
<feature type="region of interest" description="Disordered" evidence="5">
    <location>
        <begin position="1"/>
        <end position="101"/>
    </location>
</feature>
<evidence type="ECO:0000256" key="4">
    <source>
        <dbReference type="ARBA" id="ARBA00023163"/>
    </source>
</evidence>
<comment type="caution">
    <text evidence="6">The sequence shown here is derived from an EMBL/GenBank/DDBJ whole genome shotgun (WGS) entry which is preliminary data.</text>
</comment>
<keyword evidence="3" id="KW-0238">DNA-binding</keyword>
<evidence type="ECO:0008006" key="8">
    <source>
        <dbReference type="Google" id="ProtNLM"/>
    </source>
</evidence>
<dbReference type="AlphaFoldDB" id="A0A401W5M7"/>
<dbReference type="SUPFAM" id="SSF46785">
    <property type="entry name" value="Winged helix' DNA-binding domain"/>
    <property type="match status" value="1"/>
</dbReference>
<keyword evidence="2" id="KW-0805">Transcription regulation</keyword>
<accession>A0A401W5M7</accession>
<proteinExistence type="inferred from homology"/>
<dbReference type="Gene3D" id="1.10.10.10">
    <property type="entry name" value="Winged helix-like DNA-binding domain superfamily/Winged helix DNA-binding domain"/>
    <property type="match status" value="1"/>
</dbReference>
<dbReference type="GO" id="GO:0003677">
    <property type="term" value="F:DNA binding"/>
    <property type="evidence" value="ECO:0007669"/>
    <property type="project" value="UniProtKB-KW"/>
</dbReference>
<evidence type="ECO:0000256" key="5">
    <source>
        <dbReference type="SAM" id="MobiDB-lite"/>
    </source>
</evidence>
<gene>
    <name evidence="6" type="ORF">GKJPGBOP_04302</name>
</gene>
<keyword evidence="7" id="KW-1185">Reference proteome</keyword>
<evidence type="ECO:0000256" key="1">
    <source>
        <dbReference type="ARBA" id="ARBA00011046"/>
    </source>
</evidence>
<evidence type="ECO:0000313" key="7">
    <source>
        <dbReference type="Proteomes" id="UP000286746"/>
    </source>
</evidence>